<evidence type="ECO:0000256" key="4">
    <source>
        <dbReference type="ARBA" id="ARBA00022857"/>
    </source>
</evidence>
<evidence type="ECO:0000256" key="6">
    <source>
        <dbReference type="ARBA" id="ARBA00023027"/>
    </source>
</evidence>
<dbReference type="GO" id="GO:0008654">
    <property type="term" value="P:phospholipid biosynthetic process"/>
    <property type="evidence" value="ECO:0007669"/>
    <property type="project" value="UniProtKB-KW"/>
</dbReference>
<organism evidence="10 11">
    <name type="scientific">Hydrogenispora ethanolica</name>
    <dbReference type="NCBI Taxonomy" id="1082276"/>
    <lineage>
        <taxon>Bacteria</taxon>
        <taxon>Bacillati</taxon>
        <taxon>Bacillota</taxon>
        <taxon>Hydrogenispora</taxon>
    </lineage>
</organism>
<evidence type="ECO:0000256" key="7">
    <source>
        <dbReference type="ARBA" id="ARBA00023098"/>
    </source>
</evidence>
<keyword evidence="6" id="KW-0520">NAD</keyword>
<dbReference type="GO" id="GO:0046872">
    <property type="term" value="F:metal ion binding"/>
    <property type="evidence" value="ECO:0007669"/>
    <property type="project" value="UniProtKB-KW"/>
</dbReference>
<dbReference type="Pfam" id="PF13685">
    <property type="entry name" value="Fe-ADH_2"/>
    <property type="match status" value="1"/>
</dbReference>
<evidence type="ECO:0000313" key="10">
    <source>
        <dbReference type="EMBL" id="TCL69886.1"/>
    </source>
</evidence>
<evidence type="ECO:0000256" key="9">
    <source>
        <dbReference type="ARBA" id="ARBA00023264"/>
    </source>
</evidence>
<dbReference type="SUPFAM" id="SSF56796">
    <property type="entry name" value="Dehydroquinate synthase-like"/>
    <property type="match status" value="1"/>
</dbReference>
<evidence type="ECO:0000256" key="8">
    <source>
        <dbReference type="ARBA" id="ARBA00023209"/>
    </source>
</evidence>
<keyword evidence="1" id="KW-0963">Cytoplasm</keyword>
<keyword evidence="2" id="KW-0444">Lipid biosynthesis</keyword>
<proteinExistence type="predicted"/>
<dbReference type="Gene3D" id="1.20.1090.10">
    <property type="entry name" value="Dehydroquinate synthase-like - alpha domain"/>
    <property type="match status" value="1"/>
</dbReference>
<evidence type="ECO:0000256" key="2">
    <source>
        <dbReference type="ARBA" id="ARBA00022516"/>
    </source>
</evidence>
<gene>
    <name evidence="10" type="ORF">EDC14_10117</name>
</gene>
<dbReference type="PANTHER" id="PTHR43616:SF5">
    <property type="entry name" value="GLYCEROL DEHYDROGENASE 1"/>
    <property type="match status" value="1"/>
</dbReference>
<keyword evidence="8" id="KW-0594">Phospholipid biosynthesis</keyword>
<dbReference type="CDD" id="cd08175">
    <property type="entry name" value="G1PDH"/>
    <property type="match status" value="1"/>
</dbReference>
<keyword evidence="4" id="KW-0521">NADP</keyword>
<keyword evidence="3" id="KW-0479">Metal-binding</keyword>
<keyword evidence="9" id="KW-1208">Phospholipid metabolism</keyword>
<dbReference type="Proteomes" id="UP000295008">
    <property type="component" value="Unassembled WGS sequence"/>
</dbReference>
<dbReference type="Gene3D" id="3.40.50.1970">
    <property type="match status" value="1"/>
</dbReference>
<dbReference type="PANTHER" id="PTHR43616">
    <property type="entry name" value="GLYCEROL DEHYDROGENASE"/>
    <property type="match status" value="1"/>
</dbReference>
<keyword evidence="5" id="KW-0560">Oxidoreductase</keyword>
<dbReference type="RefSeq" id="WP_165907930.1">
    <property type="nucleotide sequence ID" value="NZ_SLUN01000011.1"/>
</dbReference>
<dbReference type="InterPro" id="IPR032837">
    <property type="entry name" value="G1PDH"/>
</dbReference>
<dbReference type="InterPro" id="IPR016205">
    <property type="entry name" value="Glycerol_DH"/>
</dbReference>
<keyword evidence="11" id="KW-1185">Reference proteome</keyword>
<reference evidence="10 11" key="1">
    <citation type="submission" date="2019-03" db="EMBL/GenBank/DDBJ databases">
        <title>Genomic Encyclopedia of Type Strains, Phase IV (KMG-IV): sequencing the most valuable type-strain genomes for metagenomic binning, comparative biology and taxonomic classification.</title>
        <authorList>
            <person name="Goeker M."/>
        </authorList>
    </citation>
    <scope>NUCLEOTIDE SEQUENCE [LARGE SCALE GENOMIC DNA]</scope>
    <source>
        <strain evidence="10 11">LX-B</strain>
    </source>
</reference>
<dbReference type="AlphaFoldDB" id="A0A4R1RTW6"/>
<dbReference type="GO" id="GO:0016614">
    <property type="term" value="F:oxidoreductase activity, acting on CH-OH group of donors"/>
    <property type="evidence" value="ECO:0007669"/>
    <property type="project" value="InterPro"/>
</dbReference>
<evidence type="ECO:0000313" key="11">
    <source>
        <dbReference type="Proteomes" id="UP000295008"/>
    </source>
</evidence>
<protein>
    <submittedName>
        <fullName evidence="10">Glycerol-1-phosphate dehydrogenase [NAD(P)+]</fullName>
    </submittedName>
</protein>
<keyword evidence="7" id="KW-0443">Lipid metabolism</keyword>
<evidence type="ECO:0000256" key="5">
    <source>
        <dbReference type="ARBA" id="ARBA00023002"/>
    </source>
</evidence>
<evidence type="ECO:0000256" key="3">
    <source>
        <dbReference type="ARBA" id="ARBA00022723"/>
    </source>
</evidence>
<sequence length="415" mass="45060">METLIQTIVECGALRKLPGVLAGHTGEILLVADDRTHGVAGEQVLAKLKAVGFTVRECVLRRETSLVPDENALAEITQKVGADTGLLIALGAGTITDLTRFVSSRAGKPFVAIPTAPSMDGYASPVAVLTLNGFKQTLPAAPPIAIVADPEIMATAPAIMIQAGFGDLLGKYTALADWKLDQLVNGEAFSDEIEAIVRTAIDKAVESFEGESAPLTRIRNLTEALIISGIAMLKWGDSRPASGAEHHLSHFWEMQDALQGAEGHLHGTKVGIATILVCRYYQQLFALSQAAVAERIAARQNEPEPVYRQRIAAVFGPLAPSVLHDLKDFYRDSEKRSARQRRLLDHWPTLQDWVGRNVAPPERIISLLNQAGAPTAIEFLEVTQEGLRTALENAKEVRLRYTVFRLAEDIGWQIG</sequence>
<dbReference type="EMBL" id="SLUN01000011">
    <property type="protein sequence ID" value="TCL69886.1"/>
    <property type="molecule type" value="Genomic_DNA"/>
</dbReference>
<evidence type="ECO:0000256" key="1">
    <source>
        <dbReference type="ARBA" id="ARBA00022490"/>
    </source>
</evidence>
<accession>A0A4R1RTW6</accession>
<comment type="caution">
    <text evidence="10">The sequence shown here is derived from an EMBL/GenBank/DDBJ whole genome shotgun (WGS) entry which is preliminary data.</text>
</comment>
<name>A0A4R1RTW6_HYDET</name>